<dbReference type="EMBL" id="MU277193">
    <property type="protein sequence ID" value="KAI0066355.1"/>
    <property type="molecule type" value="Genomic_DNA"/>
</dbReference>
<gene>
    <name evidence="1" type="ORF">BV25DRAFT_1530427</name>
</gene>
<evidence type="ECO:0000313" key="1">
    <source>
        <dbReference type="EMBL" id="KAI0066355.1"/>
    </source>
</evidence>
<protein>
    <submittedName>
        <fullName evidence="1">Uncharacterized protein</fullName>
    </submittedName>
</protein>
<name>A0ACB8TD01_9AGAM</name>
<proteinExistence type="predicted"/>
<evidence type="ECO:0000313" key="2">
    <source>
        <dbReference type="Proteomes" id="UP000814140"/>
    </source>
</evidence>
<comment type="caution">
    <text evidence="1">The sequence shown here is derived from an EMBL/GenBank/DDBJ whole genome shotgun (WGS) entry which is preliminary data.</text>
</comment>
<accession>A0ACB8TD01</accession>
<keyword evidence="2" id="KW-1185">Reference proteome</keyword>
<organism evidence="1 2">
    <name type="scientific">Artomyces pyxidatus</name>
    <dbReference type="NCBI Taxonomy" id="48021"/>
    <lineage>
        <taxon>Eukaryota</taxon>
        <taxon>Fungi</taxon>
        <taxon>Dikarya</taxon>
        <taxon>Basidiomycota</taxon>
        <taxon>Agaricomycotina</taxon>
        <taxon>Agaricomycetes</taxon>
        <taxon>Russulales</taxon>
        <taxon>Auriscalpiaceae</taxon>
        <taxon>Artomyces</taxon>
    </lineage>
</organism>
<sequence>MSRPIAYPNNLSTHFFAELAAKAREERGPTDTTLSIKHWLRFAERSRRAGRRCVEDGHLERAFIEHTKAAMAVLEVLPAHKDYQLLLNAKQRHNLSLNGQEILDAISELKQSMLHTREYGNSSGLGPAIPSPTIPTTRRGGDSSREVFDGAQVRIGTKPITKKELLELSQPHLNPTSGKRLCSWRRQLSHGLRVESLVSE</sequence>
<reference evidence="1" key="2">
    <citation type="journal article" date="2022" name="New Phytol.">
        <title>Evolutionary transition to the ectomycorrhizal habit in the genomes of a hyperdiverse lineage of mushroom-forming fungi.</title>
        <authorList>
            <person name="Looney B."/>
            <person name="Miyauchi S."/>
            <person name="Morin E."/>
            <person name="Drula E."/>
            <person name="Courty P.E."/>
            <person name="Kohler A."/>
            <person name="Kuo A."/>
            <person name="LaButti K."/>
            <person name="Pangilinan J."/>
            <person name="Lipzen A."/>
            <person name="Riley R."/>
            <person name="Andreopoulos W."/>
            <person name="He G."/>
            <person name="Johnson J."/>
            <person name="Nolan M."/>
            <person name="Tritt A."/>
            <person name="Barry K.W."/>
            <person name="Grigoriev I.V."/>
            <person name="Nagy L.G."/>
            <person name="Hibbett D."/>
            <person name="Henrissat B."/>
            <person name="Matheny P.B."/>
            <person name="Labbe J."/>
            <person name="Martin F.M."/>
        </authorList>
    </citation>
    <scope>NUCLEOTIDE SEQUENCE</scope>
    <source>
        <strain evidence="1">HHB10654</strain>
    </source>
</reference>
<dbReference type="Proteomes" id="UP000814140">
    <property type="component" value="Unassembled WGS sequence"/>
</dbReference>
<reference evidence="1" key="1">
    <citation type="submission" date="2021-03" db="EMBL/GenBank/DDBJ databases">
        <authorList>
            <consortium name="DOE Joint Genome Institute"/>
            <person name="Ahrendt S."/>
            <person name="Looney B.P."/>
            <person name="Miyauchi S."/>
            <person name="Morin E."/>
            <person name="Drula E."/>
            <person name="Courty P.E."/>
            <person name="Chicoki N."/>
            <person name="Fauchery L."/>
            <person name="Kohler A."/>
            <person name="Kuo A."/>
            <person name="Labutti K."/>
            <person name="Pangilinan J."/>
            <person name="Lipzen A."/>
            <person name="Riley R."/>
            <person name="Andreopoulos W."/>
            <person name="He G."/>
            <person name="Johnson J."/>
            <person name="Barry K.W."/>
            <person name="Grigoriev I.V."/>
            <person name="Nagy L."/>
            <person name="Hibbett D."/>
            <person name="Henrissat B."/>
            <person name="Matheny P.B."/>
            <person name="Labbe J."/>
            <person name="Martin F."/>
        </authorList>
    </citation>
    <scope>NUCLEOTIDE SEQUENCE</scope>
    <source>
        <strain evidence="1">HHB10654</strain>
    </source>
</reference>